<sequence length="119" mass="14259">MNKQQLKTIWQKTNGHCHFCGKKLIFSAYGPRGGKRGKWQVDHIFPKTKGGANSLENYLPICRACNRLRWMWTGRKIQKVFQYGTIAFREVRRNTEVGEKIRHLYYFQKVQNKQRRNKK</sequence>
<dbReference type="AlphaFoldDB" id="A0A2M6WRI8"/>
<evidence type="ECO:0000313" key="3">
    <source>
        <dbReference type="Proteomes" id="UP000228964"/>
    </source>
</evidence>
<comment type="caution">
    <text evidence="2">The sequence shown here is derived from an EMBL/GenBank/DDBJ whole genome shotgun (WGS) entry which is preliminary data.</text>
</comment>
<reference evidence="3" key="1">
    <citation type="submission" date="2017-09" db="EMBL/GenBank/DDBJ databases">
        <title>Depth-based differentiation of microbial function through sediment-hosted aquifers and enrichment of novel symbionts in the deep terrestrial subsurface.</title>
        <authorList>
            <person name="Probst A.J."/>
            <person name="Ladd B."/>
            <person name="Jarett J.K."/>
            <person name="Geller-Mcgrath D.E."/>
            <person name="Sieber C.M.K."/>
            <person name="Emerson J.B."/>
            <person name="Anantharaman K."/>
            <person name="Thomas B.C."/>
            <person name="Malmstrom R."/>
            <person name="Stieglmeier M."/>
            <person name="Klingl A."/>
            <person name="Woyke T."/>
            <person name="Ryan C.M."/>
            <person name="Banfield J.F."/>
        </authorList>
    </citation>
    <scope>NUCLEOTIDE SEQUENCE [LARGE SCALE GENOMIC DNA]</scope>
</reference>
<dbReference type="GO" id="GO:0003676">
    <property type="term" value="F:nucleic acid binding"/>
    <property type="evidence" value="ECO:0007669"/>
    <property type="project" value="InterPro"/>
</dbReference>
<dbReference type="EMBL" id="PFAO01000028">
    <property type="protein sequence ID" value="PIT95427.1"/>
    <property type="molecule type" value="Genomic_DNA"/>
</dbReference>
<proteinExistence type="predicted"/>
<dbReference type="Gene3D" id="1.10.30.50">
    <property type="match status" value="1"/>
</dbReference>
<dbReference type="Proteomes" id="UP000228964">
    <property type="component" value="Unassembled WGS sequence"/>
</dbReference>
<dbReference type="Pfam" id="PF01844">
    <property type="entry name" value="HNH"/>
    <property type="match status" value="1"/>
</dbReference>
<dbReference type="GO" id="GO:0008270">
    <property type="term" value="F:zinc ion binding"/>
    <property type="evidence" value="ECO:0007669"/>
    <property type="project" value="InterPro"/>
</dbReference>
<dbReference type="GO" id="GO:0004519">
    <property type="term" value="F:endonuclease activity"/>
    <property type="evidence" value="ECO:0007669"/>
    <property type="project" value="InterPro"/>
</dbReference>
<feature type="domain" description="HNH nuclease" evidence="1">
    <location>
        <begin position="4"/>
        <end position="67"/>
    </location>
</feature>
<dbReference type="SMART" id="SM00507">
    <property type="entry name" value="HNHc"/>
    <property type="match status" value="1"/>
</dbReference>
<evidence type="ECO:0000313" key="2">
    <source>
        <dbReference type="EMBL" id="PIT95427.1"/>
    </source>
</evidence>
<gene>
    <name evidence="2" type="ORF">COT96_01320</name>
</gene>
<name>A0A2M6WRI8_9BACT</name>
<evidence type="ECO:0000259" key="1">
    <source>
        <dbReference type="SMART" id="SM00507"/>
    </source>
</evidence>
<accession>A0A2M6WRI8</accession>
<protein>
    <recommendedName>
        <fullName evidence="1">HNH nuclease domain-containing protein</fullName>
    </recommendedName>
</protein>
<organism evidence="2 3">
    <name type="scientific">Candidatus Falkowbacteria bacterium CG10_big_fil_rev_8_21_14_0_10_38_22</name>
    <dbReference type="NCBI Taxonomy" id="1974564"/>
    <lineage>
        <taxon>Bacteria</taxon>
        <taxon>Candidatus Falkowiibacteriota</taxon>
    </lineage>
</organism>
<dbReference type="CDD" id="cd00085">
    <property type="entry name" value="HNHc"/>
    <property type="match status" value="1"/>
</dbReference>
<dbReference type="InterPro" id="IPR003615">
    <property type="entry name" value="HNH_nuc"/>
</dbReference>
<dbReference type="InterPro" id="IPR002711">
    <property type="entry name" value="HNH"/>
</dbReference>